<comment type="caution">
    <text evidence="1">The sequence shown here is derived from an EMBL/GenBank/DDBJ whole genome shotgun (WGS) entry which is preliminary data.</text>
</comment>
<proteinExistence type="predicted"/>
<accession>A0A645H3M8</accession>
<organism evidence="1">
    <name type="scientific">bioreactor metagenome</name>
    <dbReference type="NCBI Taxonomy" id="1076179"/>
    <lineage>
        <taxon>unclassified sequences</taxon>
        <taxon>metagenomes</taxon>
        <taxon>ecological metagenomes</taxon>
    </lineage>
</organism>
<gene>
    <name evidence="1" type="ORF">SDC9_181131</name>
</gene>
<reference evidence="1" key="1">
    <citation type="submission" date="2019-08" db="EMBL/GenBank/DDBJ databases">
        <authorList>
            <person name="Kucharzyk K."/>
            <person name="Murdoch R.W."/>
            <person name="Higgins S."/>
            <person name="Loffler F."/>
        </authorList>
    </citation>
    <scope>NUCLEOTIDE SEQUENCE</scope>
</reference>
<evidence type="ECO:0000313" key="1">
    <source>
        <dbReference type="EMBL" id="MPN33641.1"/>
    </source>
</evidence>
<name>A0A645H3M8_9ZZZZ</name>
<sequence>MRRLKLALVDREYSASDNFGHIRARIDRHDQHARKNSVHIYAQQRHTVIDRHGLHDHRRAAEKFDVGRKQASKTFDKRFFELGILGPKRYRPYHADHQADCRTDQRTYNRYKQRNRRAF</sequence>
<dbReference type="AlphaFoldDB" id="A0A645H3M8"/>
<protein>
    <submittedName>
        <fullName evidence="1">Uncharacterized protein</fullName>
    </submittedName>
</protein>
<dbReference type="EMBL" id="VSSQ01086239">
    <property type="protein sequence ID" value="MPN33641.1"/>
    <property type="molecule type" value="Genomic_DNA"/>
</dbReference>